<dbReference type="NCBIfam" id="NF002841">
    <property type="entry name" value="PRK03080.1-2"/>
    <property type="match status" value="1"/>
</dbReference>
<protein>
    <submittedName>
        <fullName evidence="3">Phosphoserine aminotransferase</fullName>
    </submittedName>
</protein>
<dbReference type="PANTHER" id="PTHR21152">
    <property type="entry name" value="AMINOTRANSFERASE CLASS V"/>
    <property type="match status" value="1"/>
</dbReference>
<dbReference type="Gene3D" id="3.90.1150.10">
    <property type="entry name" value="Aspartate Aminotransferase, domain 1"/>
    <property type="match status" value="1"/>
</dbReference>
<sequence length="435" mass="47506">MPLRRIPHLRQPRCAECTPRQNLLLFVGGPHKCIGGTPFPNEGHLSVRLGYMADKHPTARPANPRFSSGPCAKIPHFTVDMLSDAALGRSHRARIGKEKLAAAIEGTREILGIPADYRIGIVPASDTGAVEMAMWSLLGERKATMVAWESFGAGWVTDVVKQLKIDAEVMTADYGEIVDLATVDFDTDVVFTWNGTTSGVRVPDGDAIPADRAGLTICDATSAAFAQDLPWGKLDVTTFSWQKVMGGEAAHGMLILSPRAVERLENYTPAWPLPKIFRLTKGGKLIDGIFRGETINTPSMLAVEDYLVALDWARKIGGLPKLMARADANARVLWDFCDRHDWIANLANDPATRSNTSVCLKFTDDRIKDGASFAKAVARKLEDYNVALDVGAYRDAPAGLRIWCGATIESSDVEALTLWLKWAFETVLEEQTATA</sequence>
<dbReference type="GO" id="GO:0019265">
    <property type="term" value="P:glycine biosynthetic process, by transamination of glyoxylate"/>
    <property type="evidence" value="ECO:0007669"/>
    <property type="project" value="TreeGrafter"/>
</dbReference>
<dbReference type="InterPro" id="IPR006271">
    <property type="entry name" value="Pser_aminoTfrase_methanosarc"/>
</dbReference>
<dbReference type="PANTHER" id="PTHR21152:SF40">
    <property type="entry name" value="ALANINE--GLYOXYLATE AMINOTRANSFERASE"/>
    <property type="match status" value="1"/>
</dbReference>
<evidence type="ECO:0000256" key="2">
    <source>
        <dbReference type="ARBA" id="ARBA00022898"/>
    </source>
</evidence>
<comment type="caution">
    <text evidence="3">The sequence shown here is derived from an EMBL/GenBank/DDBJ whole genome shotgun (WGS) entry which is preliminary data.</text>
</comment>
<keyword evidence="3" id="KW-0808">Transferase</keyword>
<reference evidence="3 4" key="1">
    <citation type="submission" date="2018-06" db="EMBL/GenBank/DDBJ databases">
        <title>Genomic Encyclopedia of Archaeal and Bacterial Type Strains, Phase II (KMG-II): from individual species to whole genera.</title>
        <authorList>
            <person name="Goeker M."/>
        </authorList>
    </citation>
    <scope>NUCLEOTIDE SEQUENCE [LARGE SCALE GENOMIC DNA]</scope>
    <source>
        <strain evidence="3 4">DSM 22011</strain>
    </source>
</reference>
<name>A0A327YMK8_9RHOB</name>
<dbReference type="EMBL" id="QLMG01000004">
    <property type="protein sequence ID" value="RAK21527.1"/>
    <property type="molecule type" value="Genomic_DNA"/>
</dbReference>
<organism evidence="3 4">
    <name type="scientific">Salipiger aestuarii</name>
    <dbReference type="NCBI Taxonomy" id="568098"/>
    <lineage>
        <taxon>Bacteria</taxon>
        <taxon>Pseudomonadati</taxon>
        <taxon>Pseudomonadota</taxon>
        <taxon>Alphaproteobacteria</taxon>
        <taxon>Rhodobacterales</taxon>
        <taxon>Roseobacteraceae</taxon>
        <taxon>Salipiger</taxon>
    </lineage>
</organism>
<dbReference type="GO" id="GO:0008453">
    <property type="term" value="F:alanine-glyoxylate transaminase activity"/>
    <property type="evidence" value="ECO:0007669"/>
    <property type="project" value="TreeGrafter"/>
</dbReference>
<comment type="cofactor">
    <cofactor evidence="1">
        <name>pyridoxal 5'-phosphate</name>
        <dbReference type="ChEBI" id="CHEBI:597326"/>
    </cofactor>
</comment>
<dbReference type="InterPro" id="IPR015421">
    <property type="entry name" value="PyrdxlP-dep_Trfase_major"/>
</dbReference>
<gene>
    <name evidence="3" type="ORF">ATI53_1004125</name>
</gene>
<dbReference type="GO" id="GO:0004760">
    <property type="term" value="F:L-serine-pyruvate transaminase activity"/>
    <property type="evidence" value="ECO:0007669"/>
    <property type="project" value="TreeGrafter"/>
</dbReference>
<dbReference type="InterPro" id="IPR015424">
    <property type="entry name" value="PyrdxlP-dep_Trfase"/>
</dbReference>
<evidence type="ECO:0000256" key="1">
    <source>
        <dbReference type="ARBA" id="ARBA00001933"/>
    </source>
</evidence>
<dbReference type="AlphaFoldDB" id="A0A327YMK8"/>
<keyword evidence="4" id="KW-1185">Reference proteome</keyword>
<evidence type="ECO:0000313" key="4">
    <source>
        <dbReference type="Proteomes" id="UP000249165"/>
    </source>
</evidence>
<evidence type="ECO:0000313" key="3">
    <source>
        <dbReference type="EMBL" id="RAK21527.1"/>
    </source>
</evidence>
<dbReference type="SUPFAM" id="SSF53383">
    <property type="entry name" value="PLP-dependent transferases"/>
    <property type="match status" value="1"/>
</dbReference>
<accession>A0A327YMK8</accession>
<proteinExistence type="predicted"/>
<dbReference type="GO" id="GO:0006564">
    <property type="term" value="P:L-serine biosynthetic process"/>
    <property type="evidence" value="ECO:0007669"/>
    <property type="project" value="InterPro"/>
</dbReference>
<keyword evidence="2" id="KW-0663">Pyridoxal phosphate</keyword>
<dbReference type="Gene3D" id="3.40.640.10">
    <property type="entry name" value="Type I PLP-dependent aspartate aminotransferase-like (Major domain)"/>
    <property type="match status" value="1"/>
</dbReference>
<dbReference type="NCBIfam" id="TIGR01365">
    <property type="entry name" value="serC_2"/>
    <property type="match status" value="1"/>
</dbReference>
<dbReference type="Proteomes" id="UP000249165">
    <property type="component" value="Unassembled WGS sequence"/>
</dbReference>
<keyword evidence="3" id="KW-0032">Aminotransferase</keyword>
<dbReference type="GO" id="GO:0004648">
    <property type="term" value="F:O-phospho-L-serine:2-oxoglutarate aminotransferase activity"/>
    <property type="evidence" value="ECO:0007669"/>
    <property type="project" value="InterPro"/>
</dbReference>
<dbReference type="CDD" id="cd01494">
    <property type="entry name" value="AAT_I"/>
    <property type="match status" value="1"/>
</dbReference>
<dbReference type="InterPro" id="IPR015422">
    <property type="entry name" value="PyrdxlP-dep_Trfase_small"/>
</dbReference>